<feature type="active site" evidence="6">
    <location>
        <position position="322"/>
    </location>
</feature>
<evidence type="ECO:0000313" key="10">
    <source>
        <dbReference type="EMBL" id="EKU96136.1"/>
    </source>
</evidence>
<dbReference type="PANTHER" id="PTHR43390:SF1">
    <property type="entry name" value="CHLOROPLAST PROCESSING PEPTIDASE"/>
    <property type="match status" value="1"/>
</dbReference>
<evidence type="ECO:0000256" key="8">
    <source>
        <dbReference type="SAM" id="MobiDB-lite"/>
    </source>
</evidence>
<feature type="compositionally biased region" description="Pro residues" evidence="8">
    <location>
        <begin position="118"/>
        <end position="136"/>
    </location>
</feature>
<evidence type="ECO:0000256" key="5">
    <source>
        <dbReference type="ARBA" id="ARBA00022801"/>
    </source>
</evidence>
<comment type="similarity">
    <text evidence="3 7">Belongs to the peptidase S26 family.</text>
</comment>
<keyword evidence="7" id="KW-0645">Protease</keyword>
<evidence type="ECO:0000256" key="1">
    <source>
        <dbReference type="ARBA" id="ARBA00000677"/>
    </source>
</evidence>
<name>K9EJR9_9ACTO</name>
<feature type="region of interest" description="Disordered" evidence="8">
    <location>
        <begin position="1"/>
        <end position="143"/>
    </location>
</feature>
<dbReference type="CDD" id="cd06530">
    <property type="entry name" value="S26_SPase_I"/>
    <property type="match status" value="1"/>
</dbReference>
<dbReference type="Pfam" id="PF10502">
    <property type="entry name" value="Peptidase_S26"/>
    <property type="match status" value="1"/>
</dbReference>
<dbReference type="Proteomes" id="UP000009888">
    <property type="component" value="Unassembled WGS sequence"/>
</dbReference>
<evidence type="ECO:0000313" key="11">
    <source>
        <dbReference type="Proteomes" id="UP000009888"/>
    </source>
</evidence>
<dbReference type="GO" id="GO:0009003">
    <property type="term" value="F:signal peptidase activity"/>
    <property type="evidence" value="ECO:0007669"/>
    <property type="project" value="UniProtKB-EC"/>
</dbReference>
<feature type="region of interest" description="Disordered" evidence="8">
    <location>
        <begin position="167"/>
        <end position="211"/>
    </location>
</feature>
<feature type="compositionally biased region" description="Basic and acidic residues" evidence="8">
    <location>
        <begin position="22"/>
        <end position="32"/>
    </location>
</feature>
<dbReference type="PROSITE" id="PS00761">
    <property type="entry name" value="SPASE_I_3"/>
    <property type="match status" value="1"/>
</dbReference>
<comment type="catalytic activity">
    <reaction evidence="1 7">
        <text>Cleavage of hydrophobic, N-terminal signal or leader sequences from secreted and periplasmic proteins.</text>
        <dbReference type="EC" id="3.4.21.89"/>
    </reaction>
</comment>
<dbReference type="GO" id="GO:0005886">
    <property type="term" value="C:plasma membrane"/>
    <property type="evidence" value="ECO:0007669"/>
    <property type="project" value="UniProtKB-SubCell"/>
</dbReference>
<proteinExistence type="inferred from homology"/>
<feature type="domain" description="Peptidase S26" evidence="9">
    <location>
        <begin position="220"/>
        <end position="411"/>
    </location>
</feature>
<comment type="caution">
    <text evidence="10">The sequence shown here is derived from an EMBL/GenBank/DDBJ whole genome shotgun (WGS) entry which is preliminary data.</text>
</comment>
<comment type="subcellular location">
    <subcellularLocation>
        <location evidence="2">Cell membrane</location>
        <topology evidence="2">Single-pass type II membrane protein</topology>
    </subcellularLocation>
    <subcellularLocation>
        <location evidence="7">Membrane</location>
        <topology evidence="7">Single-pass type II membrane protein</topology>
    </subcellularLocation>
</comment>
<feature type="active site" evidence="6">
    <location>
        <position position="250"/>
    </location>
</feature>
<protein>
    <recommendedName>
        <fullName evidence="4 7">Signal peptidase I</fullName>
        <ecNumber evidence="4 7">3.4.21.89</ecNumber>
    </recommendedName>
</protein>
<dbReference type="SUPFAM" id="SSF51306">
    <property type="entry name" value="LexA/Signal peptidase"/>
    <property type="match status" value="1"/>
</dbReference>
<dbReference type="STRING" id="202789.GCA_001457435_00297"/>
<dbReference type="GO" id="GO:0006465">
    <property type="term" value="P:signal peptide processing"/>
    <property type="evidence" value="ECO:0007669"/>
    <property type="project" value="InterPro"/>
</dbReference>
<dbReference type="EMBL" id="AGWL01000001">
    <property type="protein sequence ID" value="EKU96136.1"/>
    <property type="molecule type" value="Genomic_DNA"/>
</dbReference>
<dbReference type="PANTHER" id="PTHR43390">
    <property type="entry name" value="SIGNAL PEPTIDASE I"/>
    <property type="match status" value="1"/>
</dbReference>
<dbReference type="eggNOG" id="COG0681">
    <property type="taxonomic scope" value="Bacteria"/>
</dbReference>
<evidence type="ECO:0000256" key="2">
    <source>
        <dbReference type="ARBA" id="ARBA00004401"/>
    </source>
</evidence>
<sequence length="440" mass="47930">MNAENTPPEESRAVTRRSIFPRHGESADRGVTPDEGDVTFDRPLDIPRLSSQDFRLPEENKVEAPARAYRCKTRSRHAASPEEAAARVVASKRAPELEQVPELERAQEFAPAAQAEPAPEPELAPKPSPSPAPAIPGDPLIGTLSGHLAKADEGFYSERYAPYLRNSKGANPPVDKANSLSESAVNVPPSYQPKTSPASFDDEFDEEPEPPRQPWVRTVVEIVAIIVSVLLISVVVKTFLVQAFSVPSRSMESTLEPGDKFFVNRLITSEDEIRRGDVVVFVDPGGWLTPAETDENPVAKIGRTVLQGVGILPADTGHFLVKRVIGKSGDHVQCCTDQGKITVNGTPIDERYLDPGMAPSMEEFDVIVPRGQLWMMGDNRSNSKDSRWHQRETGNGFVPVGNVAGRAFVIFHPWDRAGKLTDYSDVFAEVAEPQGAAAGG</sequence>
<evidence type="ECO:0000256" key="6">
    <source>
        <dbReference type="PIRSR" id="PIRSR600223-1"/>
    </source>
</evidence>
<feature type="compositionally biased region" description="Basic and acidic residues" evidence="8">
    <location>
        <begin position="55"/>
        <end position="64"/>
    </location>
</feature>
<keyword evidence="5 7" id="KW-0378">Hydrolase</keyword>
<dbReference type="InterPro" id="IPR019533">
    <property type="entry name" value="Peptidase_S26"/>
</dbReference>
<reference evidence="10 11" key="1">
    <citation type="submission" date="2012-09" db="EMBL/GenBank/DDBJ databases">
        <title>The Genome Sequence of Actinobaculum massiliae ACS-171-V-COL2.</title>
        <authorList>
            <consortium name="The Broad Institute Genome Sequencing Platform"/>
            <person name="Earl A."/>
            <person name="Ward D."/>
            <person name="Feldgarden M."/>
            <person name="Gevers D."/>
            <person name="Saerens B."/>
            <person name="Vaneechoutte M."/>
            <person name="Walker B."/>
            <person name="Young S.K."/>
            <person name="Zeng Q."/>
            <person name="Gargeya S."/>
            <person name="Fitzgerald M."/>
            <person name="Haas B."/>
            <person name="Abouelleil A."/>
            <person name="Alvarado L."/>
            <person name="Arachchi H.M."/>
            <person name="Berlin A."/>
            <person name="Chapman S.B."/>
            <person name="Goldberg J."/>
            <person name="Griggs A."/>
            <person name="Gujja S."/>
            <person name="Hansen M."/>
            <person name="Howarth C."/>
            <person name="Imamovic A."/>
            <person name="Larimer J."/>
            <person name="McCowen C."/>
            <person name="Montmayeur A."/>
            <person name="Murphy C."/>
            <person name="Neiman D."/>
            <person name="Pearson M."/>
            <person name="Priest M."/>
            <person name="Roberts A."/>
            <person name="Saif S."/>
            <person name="Shea T."/>
            <person name="Sisk P."/>
            <person name="Sykes S."/>
            <person name="Wortman J."/>
            <person name="Nusbaum C."/>
            <person name="Birren B."/>
        </authorList>
    </citation>
    <scope>NUCLEOTIDE SEQUENCE [LARGE SCALE GENOMIC DNA]</scope>
    <source>
        <strain evidence="11">ACS-171-V-Col2</strain>
    </source>
</reference>
<dbReference type="PRINTS" id="PR00727">
    <property type="entry name" value="LEADERPTASE"/>
</dbReference>
<gene>
    <name evidence="10" type="ORF">HMPREF9233_00224</name>
</gene>
<dbReference type="HOGENOM" id="CLU_622055_0_0_11"/>
<dbReference type="EC" id="3.4.21.89" evidence="4 7"/>
<dbReference type="PATRIC" id="fig|883066.3.peg.227"/>
<dbReference type="RefSeq" id="WP_007000442.1">
    <property type="nucleotide sequence ID" value="NZ_JH992955.1"/>
</dbReference>
<evidence type="ECO:0000256" key="3">
    <source>
        <dbReference type="ARBA" id="ARBA00009370"/>
    </source>
</evidence>
<evidence type="ECO:0000256" key="7">
    <source>
        <dbReference type="RuleBase" id="RU362042"/>
    </source>
</evidence>
<keyword evidence="11" id="KW-1185">Reference proteome</keyword>
<evidence type="ECO:0000259" key="9">
    <source>
        <dbReference type="Pfam" id="PF10502"/>
    </source>
</evidence>
<dbReference type="InterPro" id="IPR000223">
    <property type="entry name" value="Pept_S26A_signal_pept_1"/>
</dbReference>
<organism evidence="10 11">
    <name type="scientific">Actinobaculum massiliense ACS-171-V-Col2</name>
    <dbReference type="NCBI Taxonomy" id="883066"/>
    <lineage>
        <taxon>Bacteria</taxon>
        <taxon>Bacillati</taxon>
        <taxon>Actinomycetota</taxon>
        <taxon>Actinomycetes</taxon>
        <taxon>Actinomycetales</taxon>
        <taxon>Actinomycetaceae</taxon>
        <taxon>Actinobaculum</taxon>
    </lineage>
</organism>
<feature type="compositionally biased region" description="Low complexity" evidence="8">
    <location>
        <begin position="108"/>
        <end position="117"/>
    </location>
</feature>
<dbReference type="InterPro" id="IPR036286">
    <property type="entry name" value="LexA/Signal_pep-like_sf"/>
</dbReference>
<evidence type="ECO:0000256" key="4">
    <source>
        <dbReference type="ARBA" id="ARBA00013208"/>
    </source>
</evidence>
<dbReference type="Gene3D" id="2.10.109.10">
    <property type="entry name" value="Umud Fragment, subunit A"/>
    <property type="match status" value="1"/>
</dbReference>
<dbReference type="NCBIfam" id="TIGR02227">
    <property type="entry name" value="sigpep_I_bact"/>
    <property type="match status" value="1"/>
</dbReference>
<dbReference type="GO" id="GO:0004252">
    <property type="term" value="F:serine-type endopeptidase activity"/>
    <property type="evidence" value="ECO:0007669"/>
    <property type="project" value="InterPro"/>
</dbReference>
<dbReference type="AlphaFoldDB" id="K9EJR9"/>
<dbReference type="InterPro" id="IPR019758">
    <property type="entry name" value="Pept_S26A_signal_pept_1_CS"/>
</dbReference>
<accession>K9EJR9</accession>